<organism evidence="1 2">
    <name type="scientific">Rhodococcoides corynebacterioides</name>
    <dbReference type="NCBI Taxonomy" id="53972"/>
    <lineage>
        <taxon>Bacteria</taxon>
        <taxon>Bacillati</taxon>
        <taxon>Actinomycetota</taxon>
        <taxon>Actinomycetes</taxon>
        <taxon>Mycobacteriales</taxon>
        <taxon>Nocardiaceae</taxon>
        <taxon>Rhodococcoides</taxon>
    </lineage>
</organism>
<evidence type="ECO:0000313" key="1">
    <source>
        <dbReference type="EMBL" id="MBM7415206.1"/>
    </source>
</evidence>
<evidence type="ECO:0008006" key="3">
    <source>
        <dbReference type="Google" id="ProtNLM"/>
    </source>
</evidence>
<dbReference type="RefSeq" id="WP_204868202.1">
    <property type="nucleotide sequence ID" value="NZ_JAFBBK010000001.1"/>
</dbReference>
<gene>
    <name evidence="1" type="ORF">JOE42_001939</name>
</gene>
<proteinExistence type="predicted"/>
<evidence type="ECO:0000313" key="2">
    <source>
        <dbReference type="Proteomes" id="UP000703038"/>
    </source>
</evidence>
<sequence>MSDDDDQWYFRISDKAVVQGKEAGAMDRMGPYPDKATAERALQIAAERNKAADDADDTWSS</sequence>
<comment type="caution">
    <text evidence="1">The sequence shown here is derived from an EMBL/GenBank/DDBJ whole genome shotgun (WGS) entry which is preliminary data.</text>
</comment>
<reference evidence="1 2" key="1">
    <citation type="submission" date="2021-01" db="EMBL/GenBank/DDBJ databases">
        <title>Genomics of switchgrass bacterial isolates.</title>
        <authorList>
            <person name="Shade A."/>
        </authorList>
    </citation>
    <scope>NUCLEOTIDE SEQUENCE [LARGE SCALE GENOMIC DNA]</scope>
    <source>
        <strain evidence="1 2">PvP111</strain>
    </source>
</reference>
<protein>
    <recommendedName>
        <fullName evidence="3">SPOR domain-containing protein</fullName>
    </recommendedName>
</protein>
<dbReference type="Proteomes" id="UP000703038">
    <property type="component" value="Unassembled WGS sequence"/>
</dbReference>
<dbReference type="EMBL" id="JAFBBK010000001">
    <property type="protein sequence ID" value="MBM7415206.1"/>
    <property type="molecule type" value="Genomic_DNA"/>
</dbReference>
<name>A0ABS2KTT6_9NOCA</name>
<accession>A0ABS2KTT6</accession>
<keyword evidence="2" id="KW-1185">Reference proteome</keyword>